<accession>A0AAV9MND4</accession>
<protein>
    <submittedName>
        <fullName evidence="1">Uncharacterized protein</fullName>
    </submittedName>
</protein>
<organism evidence="1 2">
    <name type="scientific">Solanum pinnatisectum</name>
    <name type="common">tansyleaf nightshade</name>
    <dbReference type="NCBI Taxonomy" id="50273"/>
    <lineage>
        <taxon>Eukaryota</taxon>
        <taxon>Viridiplantae</taxon>
        <taxon>Streptophyta</taxon>
        <taxon>Embryophyta</taxon>
        <taxon>Tracheophyta</taxon>
        <taxon>Spermatophyta</taxon>
        <taxon>Magnoliopsida</taxon>
        <taxon>eudicotyledons</taxon>
        <taxon>Gunneridae</taxon>
        <taxon>Pentapetalae</taxon>
        <taxon>asterids</taxon>
        <taxon>lamiids</taxon>
        <taxon>Solanales</taxon>
        <taxon>Solanaceae</taxon>
        <taxon>Solanoideae</taxon>
        <taxon>Solaneae</taxon>
        <taxon>Solanum</taxon>
    </lineage>
</organism>
<comment type="caution">
    <text evidence="1">The sequence shown here is derived from an EMBL/GenBank/DDBJ whole genome shotgun (WGS) entry which is preliminary data.</text>
</comment>
<evidence type="ECO:0000313" key="2">
    <source>
        <dbReference type="Proteomes" id="UP001311915"/>
    </source>
</evidence>
<keyword evidence="2" id="KW-1185">Reference proteome</keyword>
<gene>
    <name evidence="1" type="ORF">R3W88_002282</name>
</gene>
<proteinExistence type="predicted"/>
<evidence type="ECO:0000313" key="1">
    <source>
        <dbReference type="EMBL" id="KAK4738585.1"/>
    </source>
</evidence>
<dbReference type="Proteomes" id="UP001311915">
    <property type="component" value="Unassembled WGS sequence"/>
</dbReference>
<dbReference type="EMBL" id="JAWPEI010000001">
    <property type="protein sequence ID" value="KAK4738585.1"/>
    <property type="molecule type" value="Genomic_DNA"/>
</dbReference>
<reference evidence="1 2" key="1">
    <citation type="submission" date="2023-10" db="EMBL/GenBank/DDBJ databases">
        <title>Genome-Wide Identification Analysis in wild type Solanum Pinnatisectum Reveals Some Genes Defensing Phytophthora Infestans.</title>
        <authorList>
            <person name="Sun C."/>
        </authorList>
    </citation>
    <scope>NUCLEOTIDE SEQUENCE [LARGE SCALE GENOMIC DNA]</scope>
    <source>
        <strain evidence="1">LQN</strain>
        <tissue evidence="1">Leaf</tissue>
    </source>
</reference>
<sequence length="91" mass="10371">MPLHVQVIGNPPSFLLGLTQNFGVNARSIVKSRQILVENSIEKLRSKKNNNSVTLQQELDSCQTCIKNVPHMQCYILIKIMHKLKNRLTES</sequence>
<dbReference type="AlphaFoldDB" id="A0AAV9MND4"/>
<name>A0AAV9MND4_9SOLN</name>